<dbReference type="Proteomes" id="UP000538147">
    <property type="component" value="Unassembled WGS sequence"/>
</dbReference>
<protein>
    <recommendedName>
        <fullName evidence="2">Ice-binding protein C-terminal domain-containing protein</fullName>
    </recommendedName>
</protein>
<keyword evidence="1" id="KW-0472">Membrane</keyword>
<evidence type="ECO:0000259" key="2">
    <source>
        <dbReference type="Pfam" id="PF07589"/>
    </source>
</evidence>
<dbReference type="Pfam" id="PF07589">
    <property type="entry name" value="PEP-CTERM"/>
    <property type="match status" value="1"/>
</dbReference>
<evidence type="ECO:0000313" key="4">
    <source>
        <dbReference type="Proteomes" id="UP000538147"/>
    </source>
</evidence>
<proteinExistence type="predicted"/>
<accession>A0A841LD75</accession>
<evidence type="ECO:0000313" key="3">
    <source>
        <dbReference type="EMBL" id="MBB6226928.1"/>
    </source>
</evidence>
<dbReference type="NCBIfam" id="TIGR02595">
    <property type="entry name" value="PEP_CTERM"/>
    <property type="match status" value="1"/>
</dbReference>
<comment type="caution">
    <text evidence="3">The sequence shown here is derived from an EMBL/GenBank/DDBJ whole genome shotgun (WGS) entry which is preliminary data.</text>
</comment>
<gene>
    <name evidence="3" type="ORF">FHS79_001090</name>
</gene>
<organism evidence="3 4">
    <name type="scientific">Polymorphobacter multimanifer</name>
    <dbReference type="NCBI Taxonomy" id="1070431"/>
    <lineage>
        <taxon>Bacteria</taxon>
        <taxon>Pseudomonadati</taxon>
        <taxon>Pseudomonadota</taxon>
        <taxon>Alphaproteobacteria</taxon>
        <taxon>Sphingomonadales</taxon>
        <taxon>Sphingosinicellaceae</taxon>
        <taxon>Polymorphobacter</taxon>
    </lineage>
</organism>
<evidence type="ECO:0000256" key="1">
    <source>
        <dbReference type="SAM" id="Phobius"/>
    </source>
</evidence>
<dbReference type="AlphaFoldDB" id="A0A841LD75"/>
<keyword evidence="1" id="KW-1133">Transmembrane helix</keyword>
<dbReference type="NCBIfam" id="NF035944">
    <property type="entry name" value="PEPxxWA-CTERM"/>
    <property type="match status" value="1"/>
</dbReference>
<dbReference type="RefSeq" id="WP_243453543.1">
    <property type="nucleotide sequence ID" value="NZ_BMOX01000107.1"/>
</dbReference>
<reference evidence="3 4" key="1">
    <citation type="submission" date="2020-08" db="EMBL/GenBank/DDBJ databases">
        <title>Genomic Encyclopedia of Type Strains, Phase IV (KMG-IV): sequencing the most valuable type-strain genomes for metagenomic binning, comparative biology and taxonomic classification.</title>
        <authorList>
            <person name="Goeker M."/>
        </authorList>
    </citation>
    <scope>NUCLEOTIDE SEQUENCE [LARGE SCALE GENOMIC DNA]</scope>
    <source>
        <strain evidence="3 4">DSM 102189</strain>
    </source>
</reference>
<dbReference type="EMBL" id="JACIIV010000007">
    <property type="protein sequence ID" value="MBB6226928.1"/>
    <property type="molecule type" value="Genomic_DNA"/>
</dbReference>
<sequence>MPVIFSILGAPPVLQGVASTLKLDATLPSQTGGSGAFSLSGLSGTMAFTANDPVSYLSATGTNLLTVFFSDAALNGTIGASTGGVSGSTVGGSTISFTSDFLDFSALTAADMSLSLSAVFSTFGNFGTPSRLRNFRATLGGQFSSDPAQALIPEPGTWAMLVAGFGLVGVSVRRRRRVLIA</sequence>
<dbReference type="InterPro" id="IPR013424">
    <property type="entry name" value="Ice-binding_C"/>
</dbReference>
<feature type="domain" description="Ice-binding protein C-terminal" evidence="2">
    <location>
        <begin position="152"/>
        <end position="175"/>
    </location>
</feature>
<keyword evidence="1" id="KW-0812">Transmembrane</keyword>
<keyword evidence="4" id="KW-1185">Reference proteome</keyword>
<feature type="transmembrane region" description="Helical" evidence="1">
    <location>
        <begin position="155"/>
        <end position="172"/>
    </location>
</feature>
<name>A0A841LD75_9SPHN</name>